<gene>
    <name evidence="1" type="ORF">Tco_1069953</name>
</gene>
<evidence type="ECO:0000313" key="2">
    <source>
        <dbReference type="Proteomes" id="UP001151760"/>
    </source>
</evidence>
<name>A0ABQ5HK42_9ASTR</name>
<reference evidence="1" key="1">
    <citation type="journal article" date="2022" name="Int. J. Mol. Sci.">
        <title>Draft Genome of Tanacetum Coccineum: Genomic Comparison of Closely Related Tanacetum-Family Plants.</title>
        <authorList>
            <person name="Yamashiro T."/>
            <person name="Shiraishi A."/>
            <person name="Nakayama K."/>
            <person name="Satake H."/>
        </authorList>
    </citation>
    <scope>NUCLEOTIDE SEQUENCE</scope>
</reference>
<sequence length="250" mass="27399">MFMFGQKPLSVYDQQLKHGLGYPNPYTLRQAISEYPKLYVASRTGNIEIPLNVRDSEDTSRGSIRIHIEQRIAAMMGYRGGSGGMSINEEFLVPLKAKIKVTDDKDCSLMIEVFRLKKILMKFEYPRELFLGSRSFAVLGQITYLVASLTLDNARTYVIQGAPFTQGTIPDTHCSSISPKVSCSCSVLLGVLVGPVFLLGLLALAIDAACAFRSEEMPSLISCWMAAKVMAGVSDVDVLLGGILLTEDNT</sequence>
<proteinExistence type="predicted"/>
<accession>A0ABQ5HK42</accession>
<reference evidence="1" key="2">
    <citation type="submission" date="2022-01" db="EMBL/GenBank/DDBJ databases">
        <authorList>
            <person name="Yamashiro T."/>
            <person name="Shiraishi A."/>
            <person name="Satake H."/>
            <person name="Nakayama K."/>
        </authorList>
    </citation>
    <scope>NUCLEOTIDE SEQUENCE</scope>
</reference>
<evidence type="ECO:0000313" key="1">
    <source>
        <dbReference type="EMBL" id="GJT88236.1"/>
    </source>
</evidence>
<protein>
    <submittedName>
        <fullName evidence="1">Uncharacterized protein</fullName>
    </submittedName>
</protein>
<organism evidence="1 2">
    <name type="scientific">Tanacetum coccineum</name>
    <dbReference type="NCBI Taxonomy" id="301880"/>
    <lineage>
        <taxon>Eukaryota</taxon>
        <taxon>Viridiplantae</taxon>
        <taxon>Streptophyta</taxon>
        <taxon>Embryophyta</taxon>
        <taxon>Tracheophyta</taxon>
        <taxon>Spermatophyta</taxon>
        <taxon>Magnoliopsida</taxon>
        <taxon>eudicotyledons</taxon>
        <taxon>Gunneridae</taxon>
        <taxon>Pentapetalae</taxon>
        <taxon>asterids</taxon>
        <taxon>campanulids</taxon>
        <taxon>Asterales</taxon>
        <taxon>Asteraceae</taxon>
        <taxon>Asteroideae</taxon>
        <taxon>Anthemideae</taxon>
        <taxon>Anthemidinae</taxon>
        <taxon>Tanacetum</taxon>
    </lineage>
</organism>
<dbReference type="EMBL" id="BQNB010019711">
    <property type="protein sequence ID" value="GJT88236.1"/>
    <property type="molecule type" value="Genomic_DNA"/>
</dbReference>
<keyword evidence="2" id="KW-1185">Reference proteome</keyword>
<comment type="caution">
    <text evidence="1">The sequence shown here is derived from an EMBL/GenBank/DDBJ whole genome shotgun (WGS) entry which is preliminary data.</text>
</comment>
<dbReference type="Proteomes" id="UP001151760">
    <property type="component" value="Unassembled WGS sequence"/>
</dbReference>